<sequence>MIANCARNVSRGFATSALRNGGHGGVPGANLPFDISNRWKLTALFTAFFGSGFAVPFLAVRFHMLKA</sequence>
<keyword evidence="9" id="KW-0496">Mitochondrion</keyword>
<organism evidence="13">
    <name type="scientific">Notodromas monacha</name>
    <dbReference type="NCBI Taxonomy" id="399045"/>
    <lineage>
        <taxon>Eukaryota</taxon>
        <taxon>Metazoa</taxon>
        <taxon>Ecdysozoa</taxon>
        <taxon>Arthropoda</taxon>
        <taxon>Crustacea</taxon>
        <taxon>Oligostraca</taxon>
        <taxon>Ostracoda</taxon>
        <taxon>Podocopa</taxon>
        <taxon>Podocopida</taxon>
        <taxon>Cypridocopina</taxon>
        <taxon>Cypridoidea</taxon>
        <taxon>Cyprididae</taxon>
        <taxon>Notodromas</taxon>
    </lineage>
</organism>
<dbReference type="InterPro" id="IPR004202">
    <property type="entry name" value="COX7C/Cox8"/>
</dbReference>
<protein>
    <recommendedName>
        <fullName evidence="4">Cytochrome c oxidase subunit 7C, mitochondrial</fullName>
    </recommendedName>
    <alternativeName>
        <fullName evidence="11">Cytochrome c oxidase polypeptide VIIc</fullName>
    </alternativeName>
</protein>
<dbReference type="GO" id="GO:0045277">
    <property type="term" value="C:respiratory chain complex IV"/>
    <property type="evidence" value="ECO:0007669"/>
    <property type="project" value="InterPro"/>
</dbReference>
<evidence type="ECO:0000256" key="12">
    <source>
        <dbReference type="SAM" id="Phobius"/>
    </source>
</evidence>
<dbReference type="PANTHER" id="PTHR13313">
    <property type="entry name" value="CYTOCHROME C OXIDASE SUBUNIT VIIC"/>
    <property type="match status" value="1"/>
</dbReference>
<dbReference type="EMBL" id="CAJPEX010000109">
    <property type="protein sequence ID" value="CAG0913401.1"/>
    <property type="molecule type" value="Genomic_DNA"/>
</dbReference>
<evidence type="ECO:0000313" key="13">
    <source>
        <dbReference type="EMBL" id="CAD7273249.1"/>
    </source>
</evidence>
<evidence type="ECO:0000256" key="11">
    <source>
        <dbReference type="ARBA" id="ARBA00031140"/>
    </source>
</evidence>
<evidence type="ECO:0000256" key="3">
    <source>
        <dbReference type="ARBA" id="ARBA00010514"/>
    </source>
</evidence>
<evidence type="ECO:0000256" key="5">
    <source>
        <dbReference type="ARBA" id="ARBA00022692"/>
    </source>
</evidence>
<gene>
    <name evidence="13" type="ORF">NMOB1V02_LOCUS1148</name>
</gene>
<dbReference type="PANTHER" id="PTHR13313:SF0">
    <property type="entry name" value="CYTOCHROME C OXIDASE SUBUNIT 7C, MITOCHONDRIAL"/>
    <property type="match status" value="1"/>
</dbReference>
<evidence type="ECO:0000256" key="7">
    <source>
        <dbReference type="ARBA" id="ARBA00022946"/>
    </source>
</evidence>
<keyword evidence="14" id="KW-1185">Reference proteome</keyword>
<dbReference type="Gene3D" id="4.10.49.10">
    <property type="entry name" value="Cytochrome c oxidase subunit VIIc"/>
    <property type="match status" value="1"/>
</dbReference>
<dbReference type="SUPFAM" id="SSF81427">
    <property type="entry name" value="Mitochondrial cytochrome c oxidase subunit VIIc (aka VIIIa)"/>
    <property type="match status" value="1"/>
</dbReference>
<keyword evidence="10 12" id="KW-0472">Membrane</keyword>
<evidence type="ECO:0000256" key="10">
    <source>
        <dbReference type="ARBA" id="ARBA00023136"/>
    </source>
</evidence>
<dbReference type="UniPathway" id="UPA00705"/>
<keyword evidence="5 12" id="KW-0812">Transmembrane</keyword>
<proteinExistence type="inferred from homology"/>
<comment type="pathway">
    <text evidence="2">Energy metabolism; oxidative phosphorylation.</text>
</comment>
<dbReference type="OrthoDB" id="9974841at2759"/>
<dbReference type="InterPro" id="IPR036636">
    <property type="entry name" value="COX7C/Cox8_sf"/>
</dbReference>
<comment type="subcellular location">
    <subcellularLocation>
        <location evidence="1">Mitochondrion inner membrane</location>
        <topology evidence="1">Single-pass membrane protein</topology>
    </subcellularLocation>
</comment>
<dbReference type="EMBL" id="OA882146">
    <property type="protein sequence ID" value="CAD7273249.1"/>
    <property type="molecule type" value="Genomic_DNA"/>
</dbReference>
<feature type="transmembrane region" description="Helical" evidence="12">
    <location>
        <begin position="41"/>
        <end position="60"/>
    </location>
</feature>
<evidence type="ECO:0000256" key="2">
    <source>
        <dbReference type="ARBA" id="ARBA00004673"/>
    </source>
</evidence>
<keyword evidence="8 12" id="KW-1133">Transmembrane helix</keyword>
<evidence type="ECO:0000256" key="8">
    <source>
        <dbReference type="ARBA" id="ARBA00022989"/>
    </source>
</evidence>
<evidence type="ECO:0000256" key="9">
    <source>
        <dbReference type="ARBA" id="ARBA00023128"/>
    </source>
</evidence>
<evidence type="ECO:0000313" key="14">
    <source>
        <dbReference type="Proteomes" id="UP000678499"/>
    </source>
</evidence>
<dbReference type="CDD" id="cd00929">
    <property type="entry name" value="Cyt_c_Oxidase_VIIc"/>
    <property type="match status" value="1"/>
</dbReference>
<dbReference type="FunFam" id="4.10.49.10:FF:000001">
    <property type="entry name" value="Cytochrome c oxidase subunit 7C"/>
    <property type="match status" value="1"/>
</dbReference>
<reference evidence="13" key="1">
    <citation type="submission" date="2020-11" db="EMBL/GenBank/DDBJ databases">
        <authorList>
            <person name="Tran Van P."/>
        </authorList>
    </citation>
    <scope>NUCLEOTIDE SEQUENCE</scope>
</reference>
<dbReference type="GO" id="GO:0006123">
    <property type="term" value="P:mitochondrial electron transport, cytochrome c to oxygen"/>
    <property type="evidence" value="ECO:0007669"/>
    <property type="project" value="InterPro"/>
</dbReference>
<evidence type="ECO:0000256" key="1">
    <source>
        <dbReference type="ARBA" id="ARBA00004434"/>
    </source>
</evidence>
<comment type="similarity">
    <text evidence="3">Belongs to the cytochrome c oxidase VIIc family.</text>
</comment>
<keyword evidence="6" id="KW-0999">Mitochondrion inner membrane</keyword>
<evidence type="ECO:0000256" key="6">
    <source>
        <dbReference type="ARBA" id="ARBA00022792"/>
    </source>
</evidence>
<evidence type="ECO:0000256" key="4">
    <source>
        <dbReference type="ARBA" id="ARBA00017004"/>
    </source>
</evidence>
<keyword evidence="7" id="KW-0809">Transit peptide</keyword>
<accession>A0A7R9BEX0</accession>
<dbReference type="AlphaFoldDB" id="A0A7R9BEX0"/>
<dbReference type="Proteomes" id="UP000678499">
    <property type="component" value="Unassembled WGS sequence"/>
</dbReference>
<dbReference type="Pfam" id="PF02935">
    <property type="entry name" value="COX7C"/>
    <property type="match status" value="1"/>
</dbReference>
<name>A0A7R9BEX0_9CRUS</name>
<dbReference type="GO" id="GO:0005743">
    <property type="term" value="C:mitochondrial inner membrane"/>
    <property type="evidence" value="ECO:0007669"/>
    <property type="project" value="UniProtKB-SubCell"/>
</dbReference>